<organism evidence="1">
    <name type="scientific">Spironucleus salmonicida</name>
    <dbReference type="NCBI Taxonomy" id="348837"/>
    <lineage>
        <taxon>Eukaryota</taxon>
        <taxon>Metamonada</taxon>
        <taxon>Diplomonadida</taxon>
        <taxon>Hexamitidae</taxon>
        <taxon>Hexamitinae</taxon>
        <taxon>Spironucleus</taxon>
    </lineage>
</organism>
<name>V6LV68_9EUKA</name>
<accession>V6LV68</accession>
<dbReference type="AlphaFoldDB" id="V6LV68"/>
<evidence type="ECO:0000313" key="1">
    <source>
        <dbReference type="EMBL" id="EST48480.1"/>
    </source>
</evidence>
<feature type="non-terminal residue" evidence="1">
    <location>
        <position position="1"/>
    </location>
</feature>
<dbReference type="EMBL" id="KI545983">
    <property type="protein sequence ID" value="EST48499.1"/>
    <property type="molecule type" value="Genomic_DNA"/>
</dbReference>
<proteinExistence type="predicted"/>
<gene>
    <name evidence="1" type="ORF">SS50377_11311</name>
    <name evidence="2" type="ORF">SS50377_11334</name>
</gene>
<reference evidence="1" key="1">
    <citation type="journal article" date="2014" name="PLoS Genet.">
        <title>The Genome of Spironucleus salmonicida Highlights a Fish Pathogen Adapted to Fluctuating Environments.</title>
        <authorList>
            <person name="Xu F."/>
            <person name="Jerlstrom-Hultqvist J."/>
            <person name="Einarsson E."/>
            <person name="Astvaldsson A."/>
            <person name="Svard S.G."/>
            <person name="Andersson J.O."/>
        </authorList>
    </citation>
    <scope>NUCLEOTIDE SEQUENCE</scope>
</reference>
<evidence type="ECO:0000313" key="2">
    <source>
        <dbReference type="EMBL" id="EST48499.1"/>
    </source>
</evidence>
<protein>
    <submittedName>
        <fullName evidence="1">Uncharacterized protein</fullName>
    </submittedName>
</protein>
<sequence length="135" mass="15519">DALPGVKFSYWRGVYGELVDELQRSLCQVRWKVADLRTLLACFVPQKRTIFDADSRQRMGTPLQALSGPPRRRIWLHLPSVSGKTKFGVWTKPPAIGTQQLFSRVFLQNIFNPICGCIPPIAKQSRSQVLFWRYN</sequence>
<dbReference type="EMBL" id="KI545983">
    <property type="protein sequence ID" value="EST48480.1"/>
    <property type="molecule type" value="Genomic_DNA"/>
</dbReference>